<dbReference type="EMBL" id="JADMLG010000020">
    <property type="protein sequence ID" value="MBH0781007.1"/>
    <property type="molecule type" value="Genomic_DNA"/>
</dbReference>
<dbReference type="InterPro" id="IPR055170">
    <property type="entry name" value="GFO_IDH_MocA-like_dom"/>
</dbReference>
<evidence type="ECO:0000313" key="4">
    <source>
        <dbReference type="Proteomes" id="UP000655751"/>
    </source>
</evidence>
<dbReference type="Proteomes" id="UP000655751">
    <property type="component" value="Unassembled WGS sequence"/>
</dbReference>
<dbReference type="SUPFAM" id="SSF51735">
    <property type="entry name" value="NAD(P)-binding Rossmann-fold domains"/>
    <property type="match status" value="1"/>
</dbReference>
<keyword evidence="4" id="KW-1185">Reference proteome</keyword>
<dbReference type="Gene3D" id="3.40.50.720">
    <property type="entry name" value="NAD(P)-binding Rossmann-like Domain"/>
    <property type="match status" value="1"/>
</dbReference>
<accession>A0A931IJ91</accession>
<sequence>MTIRTALIGFGWSSQHIWLPRLQAAADYEVVAAVDPHPGRRSRFTATTGRPAIPSLEEFDPDRVDFAIVALPNYLHARVGCGLLERGVATFIEKPVCLSTTEADFLAAAENCGGVSLLAGSAARHRADIAEFRALLPQLGELRTVDLSWLRASGVPGGGGWFTNRGLAGGGVLIDLGWHLLDVFEDIAGPATFRQVTAMTSHDHVNTPSKGTTWRGGQESLGAVAVADVEDTVRAFMVTDSGVGVGLVASWASAAVTHDSTSIRVTGSAGTATLRCTFGFSPNRERRPGITVVSDRRIQEIVVPTEPPGTEYDRLLDEIRDRLADPRARGTAIRGARRIIDTIEAIYAAAGEPTALTESAAMEDVG</sequence>
<dbReference type="RefSeq" id="WP_196153315.1">
    <property type="nucleotide sequence ID" value="NZ_JADMLG010000020.1"/>
</dbReference>
<dbReference type="SUPFAM" id="SSF55347">
    <property type="entry name" value="Glyceraldehyde-3-phosphate dehydrogenase-like, C-terminal domain"/>
    <property type="match status" value="1"/>
</dbReference>
<proteinExistence type="predicted"/>
<feature type="domain" description="GFO/IDH/MocA-like oxidoreductase" evidence="2">
    <location>
        <begin position="138"/>
        <end position="272"/>
    </location>
</feature>
<dbReference type="InterPro" id="IPR000683">
    <property type="entry name" value="Gfo/Idh/MocA-like_OxRdtase_N"/>
</dbReference>
<reference evidence="3" key="1">
    <citation type="submission" date="2020-11" db="EMBL/GenBank/DDBJ databases">
        <title>Nocardia NEAU-351.nov., a novel actinomycete isolated from the cow dung.</title>
        <authorList>
            <person name="Zhang X."/>
        </authorList>
    </citation>
    <scope>NUCLEOTIDE SEQUENCE</scope>
    <source>
        <strain evidence="3">NEAU-351</strain>
    </source>
</reference>
<dbReference type="AlphaFoldDB" id="A0A931IJ91"/>
<name>A0A931IJ91_9NOCA</name>
<dbReference type="GO" id="GO:0000166">
    <property type="term" value="F:nucleotide binding"/>
    <property type="evidence" value="ECO:0007669"/>
    <property type="project" value="InterPro"/>
</dbReference>
<evidence type="ECO:0000259" key="2">
    <source>
        <dbReference type="Pfam" id="PF22725"/>
    </source>
</evidence>
<evidence type="ECO:0000313" key="3">
    <source>
        <dbReference type="EMBL" id="MBH0781007.1"/>
    </source>
</evidence>
<gene>
    <name evidence="3" type="ORF">IT779_32520</name>
</gene>
<evidence type="ECO:0000259" key="1">
    <source>
        <dbReference type="Pfam" id="PF01408"/>
    </source>
</evidence>
<dbReference type="Pfam" id="PF22725">
    <property type="entry name" value="GFO_IDH_MocA_C3"/>
    <property type="match status" value="1"/>
</dbReference>
<protein>
    <submittedName>
        <fullName evidence="3">Gfo/Idh/MocA family oxidoreductase</fullName>
    </submittedName>
</protein>
<dbReference type="InterPro" id="IPR036291">
    <property type="entry name" value="NAD(P)-bd_dom_sf"/>
</dbReference>
<dbReference type="Gene3D" id="3.30.360.10">
    <property type="entry name" value="Dihydrodipicolinate Reductase, domain 2"/>
    <property type="match status" value="1"/>
</dbReference>
<organism evidence="3 4">
    <name type="scientific">Nocardia bovistercoris</name>
    <dbReference type="NCBI Taxonomy" id="2785916"/>
    <lineage>
        <taxon>Bacteria</taxon>
        <taxon>Bacillati</taxon>
        <taxon>Actinomycetota</taxon>
        <taxon>Actinomycetes</taxon>
        <taxon>Mycobacteriales</taxon>
        <taxon>Nocardiaceae</taxon>
        <taxon>Nocardia</taxon>
    </lineage>
</organism>
<dbReference type="PANTHER" id="PTHR43377:SF1">
    <property type="entry name" value="BILIVERDIN REDUCTASE A"/>
    <property type="match status" value="1"/>
</dbReference>
<feature type="domain" description="Gfo/Idh/MocA-like oxidoreductase N-terminal" evidence="1">
    <location>
        <begin position="3"/>
        <end position="113"/>
    </location>
</feature>
<comment type="caution">
    <text evidence="3">The sequence shown here is derived from an EMBL/GenBank/DDBJ whole genome shotgun (WGS) entry which is preliminary data.</text>
</comment>
<dbReference type="Pfam" id="PF01408">
    <property type="entry name" value="GFO_IDH_MocA"/>
    <property type="match status" value="1"/>
</dbReference>
<dbReference type="PANTHER" id="PTHR43377">
    <property type="entry name" value="BILIVERDIN REDUCTASE A"/>
    <property type="match status" value="1"/>
</dbReference>
<dbReference type="InterPro" id="IPR051450">
    <property type="entry name" value="Gfo/Idh/MocA_Oxidoreductases"/>
</dbReference>